<reference evidence="17" key="1">
    <citation type="journal article" date="2020" name="mSystems">
        <title>Genome- and Community-Level Interaction Insights into Carbon Utilization and Element Cycling Functions of Hydrothermarchaeota in Hydrothermal Sediment.</title>
        <authorList>
            <person name="Zhou Z."/>
            <person name="Liu Y."/>
            <person name="Xu W."/>
            <person name="Pan J."/>
            <person name="Luo Z.H."/>
            <person name="Li M."/>
        </authorList>
    </citation>
    <scope>NUCLEOTIDE SEQUENCE [LARGE SCALE GENOMIC DNA]</scope>
    <source>
        <strain evidence="17">HyVt-577</strain>
    </source>
</reference>
<dbReference type="AlphaFoldDB" id="A0A7V4TZH6"/>
<dbReference type="InterPro" id="IPR027417">
    <property type="entry name" value="P-loop_NTPase"/>
</dbReference>
<dbReference type="PANTHER" id="PTHR11070">
    <property type="entry name" value="UVRD / RECB / PCRA DNA HELICASE FAMILY MEMBER"/>
    <property type="match status" value="1"/>
</dbReference>
<dbReference type="NCBIfam" id="TIGR00573">
    <property type="entry name" value="dnaq"/>
    <property type="match status" value="1"/>
</dbReference>
<dbReference type="GO" id="GO:0004527">
    <property type="term" value="F:exonuclease activity"/>
    <property type="evidence" value="ECO:0007669"/>
    <property type="project" value="UniProtKB-ARBA"/>
</dbReference>
<feature type="binding site" evidence="14">
    <location>
        <begin position="29"/>
        <end position="36"/>
    </location>
    <ligand>
        <name>ATP</name>
        <dbReference type="ChEBI" id="CHEBI:30616"/>
    </ligand>
</feature>
<dbReference type="Pfam" id="PF00580">
    <property type="entry name" value="UvrD-helicase"/>
    <property type="match status" value="1"/>
</dbReference>
<evidence type="ECO:0000256" key="6">
    <source>
        <dbReference type="ARBA" id="ARBA00023125"/>
    </source>
</evidence>
<evidence type="ECO:0000256" key="3">
    <source>
        <dbReference type="ARBA" id="ARBA00022801"/>
    </source>
</evidence>
<dbReference type="InterPro" id="IPR013986">
    <property type="entry name" value="DExx_box_DNA_helicase_dom_sf"/>
</dbReference>
<evidence type="ECO:0000256" key="7">
    <source>
        <dbReference type="ARBA" id="ARBA00023235"/>
    </source>
</evidence>
<dbReference type="Gene3D" id="3.30.420.10">
    <property type="entry name" value="Ribonuclease H-like superfamily/Ribonuclease H"/>
    <property type="match status" value="1"/>
</dbReference>
<feature type="domain" description="UvrD-like helicase ATP-binding" evidence="15">
    <location>
        <begin position="8"/>
        <end position="276"/>
    </location>
</feature>
<dbReference type="Gene3D" id="3.40.50.300">
    <property type="entry name" value="P-loop containing nucleotide triphosphate hydrolases"/>
    <property type="match status" value="3"/>
</dbReference>
<dbReference type="PANTHER" id="PTHR11070:SF2">
    <property type="entry name" value="ATP-DEPENDENT DNA HELICASE SRS2"/>
    <property type="match status" value="1"/>
</dbReference>
<dbReference type="Pfam" id="PF13361">
    <property type="entry name" value="UvrD_C"/>
    <property type="match status" value="1"/>
</dbReference>
<evidence type="ECO:0000256" key="12">
    <source>
        <dbReference type="ARBA" id="ARBA00034923"/>
    </source>
</evidence>
<evidence type="ECO:0000256" key="1">
    <source>
        <dbReference type="ARBA" id="ARBA00009922"/>
    </source>
</evidence>
<evidence type="ECO:0000256" key="4">
    <source>
        <dbReference type="ARBA" id="ARBA00022806"/>
    </source>
</evidence>
<comment type="subunit">
    <text evidence="9">DNA polymerase III contains a core (composed of alpha, epsilon and theta chains) that associates with a tau subunit. This core dimerizes to form the POLIII' complex. PolIII' associates with the gamma complex (composed of gamma, delta, delta', psi and chi chains) and with the beta chain to form the complete DNA polymerase III complex.</text>
</comment>
<feature type="domain" description="UvrD-like helicase C-terminal" evidence="16">
    <location>
        <begin position="277"/>
        <end position="632"/>
    </location>
</feature>
<dbReference type="InterPro" id="IPR012337">
    <property type="entry name" value="RNaseH-like_sf"/>
</dbReference>
<evidence type="ECO:0000256" key="11">
    <source>
        <dbReference type="ARBA" id="ARBA00034808"/>
    </source>
</evidence>
<gene>
    <name evidence="17" type="ORF">ENK44_00215</name>
</gene>
<dbReference type="InterPro" id="IPR036397">
    <property type="entry name" value="RNaseH_sf"/>
</dbReference>
<dbReference type="InterPro" id="IPR014017">
    <property type="entry name" value="DNA_helicase_UvrD-like_C"/>
</dbReference>
<organism evidence="17">
    <name type="scientific">Caldithrix abyssi</name>
    <dbReference type="NCBI Taxonomy" id="187145"/>
    <lineage>
        <taxon>Bacteria</taxon>
        <taxon>Pseudomonadati</taxon>
        <taxon>Calditrichota</taxon>
        <taxon>Calditrichia</taxon>
        <taxon>Calditrichales</taxon>
        <taxon>Calditrichaceae</taxon>
        <taxon>Caldithrix</taxon>
    </lineage>
</organism>
<dbReference type="GO" id="GO:0043138">
    <property type="term" value="F:3'-5' DNA helicase activity"/>
    <property type="evidence" value="ECO:0007669"/>
    <property type="project" value="UniProtKB-EC"/>
</dbReference>
<sequence>MIYSNILEELNEKQKQAVESPRKPLLVIAGPGTGKTRTLIARIVYEIQHYQIPPDQIRALTFSNKAAGEMKQRLLHALNDQAEKVKISTFHSFCLNVLRKYHQLAGLAKTFSVCDDQYQMRLLQELLANRIRENVERKARGIQLAFSNHLLKNKPLPAFSASVFDEYTRHLQKYQLLDYNLLLVKTLELLQNHPDVLEQYRFLNQSVLVDEFQDTDPVQYQIVKLLAWKHRNIFVVADDDQSIYAWRGANPENIRRYMDDFSISEPIFLEINYRSGKNIVEAAQHVVRSTDRIGPDKKLHGNDEKDSLIRAYFFKDENQEIRYITKKITDWQANEEIPYSEMAIIYPQHRFGERLSSYLLKERIPFQMASGKNLSEHPLMQKIILYLKLIRMPSDTLALEQLVEKELGYQIYKQVQNFKNLHNTTFRKALNELSQREEISYKIRNQISTFIGHIANMVNLKSFFSFERLISEIIRGSQEISRSVLRHNAAKLSRFECRYFKKIARPETSIWVYHQDERISFIALRLLKAAFGERVHRLSAERTLHVKSSDIALLLDPLPVENLSCRYELMFKQTTDRRRSVLSVLFRWLQAHLQREDQPVFDDYVIFDLETTGKNPETCGVVEIAAVRVKEGEIIDEFQTLVNPGMEIEEEAREVHHISTEDIAQAPSEKEAWEQFKAFAGNSLLIAHNGYGFDFRVLDRLAKDFNQPRLSNVRYDTLILARTLFPNQQNSIDGLAARFKLDAGTRHRALDDVKVLQEIFVRLLDILGEQDVKISGEEFTEYIALGNVLLNELSAVEDKIFFSAGIQKLLSPYSRIRSAYAAQFGIEEDELLNNLKRIASRQTAVSVLYKNEDDFALRIMQTAKEFNEMPVDEAIAEFLSFVALVNPQDSLEPVDAVSMLTYHAAKGLEFDRVIIVGMEDENMPSFFAYKNDDEDDRTVTKKLEEQKRLLYVGITRAKSEVILTAVKNRFGRLQKASPFLNEIKESIEIKTYQ</sequence>
<dbReference type="EC" id="5.6.2.4" evidence="11"/>
<dbReference type="SUPFAM" id="SSF52540">
    <property type="entry name" value="P-loop containing nucleoside triphosphate hydrolases"/>
    <property type="match status" value="2"/>
</dbReference>
<dbReference type="InterPro" id="IPR013520">
    <property type="entry name" value="Ribonucl_H"/>
</dbReference>
<evidence type="ECO:0000256" key="14">
    <source>
        <dbReference type="PROSITE-ProRule" id="PRU00560"/>
    </source>
</evidence>
<dbReference type="SMART" id="SM00479">
    <property type="entry name" value="EXOIII"/>
    <property type="match status" value="1"/>
</dbReference>
<evidence type="ECO:0000256" key="13">
    <source>
        <dbReference type="ARBA" id="ARBA00048988"/>
    </source>
</evidence>
<dbReference type="SUPFAM" id="SSF53098">
    <property type="entry name" value="Ribonuclease H-like"/>
    <property type="match status" value="1"/>
</dbReference>
<evidence type="ECO:0000256" key="9">
    <source>
        <dbReference type="ARBA" id="ARBA00026073"/>
    </source>
</evidence>
<evidence type="ECO:0000256" key="2">
    <source>
        <dbReference type="ARBA" id="ARBA00022741"/>
    </source>
</evidence>
<dbReference type="CDD" id="cd06127">
    <property type="entry name" value="DEDDh"/>
    <property type="match status" value="1"/>
</dbReference>
<dbReference type="GO" id="GO:0003887">
    <property type="term" value="F:DNA-directed DNA polymerase activity"/>
    <property type="evidence" value="ECO:0007669"/>
    <property type="project" value="InterPro"/>
</dbReference>
<keyword evidence="2 14" id="KW-0547">Nucleotide-binding</keyword>
<dbReference type="PROSITE" id="PS51217">
    <property type="entry name" value="UVRD_HELICASE_CTER"/>
    <property type="match status" value="1"/>
</dbReference>
<keyword evidence="7" id="KW-0413">Isomerase</keyword>
<comment type="catalytic activity">
    <reaction evidence="13">
        <text>ATP + H2O = ADP + phosphate + H(+)</text>
        <dbReference type="Rhea" id="RHEA:13065"/>
        <dbReference type="ChEBI" id="CHEBI:15377"/>
        <dbReference type="ChEBI" id="CHEBI:15378"/>
        <dbReference type="ChEBI" id="CHEBI:30616"/>
        <dbReference type="ChEBI" id="CHEBI:43474"/>
        <dbReference type="ChEBI" id="CHEBI:456216"/>
        <dbReference type="EC" id="5.6.2.4"/>
    </reaction>
</comment>
<dbReference type="GO" id="GO:0003677">
    <property type="term" value="F:DNA binding"/>
    <property type="evidence" value="ECO:0007669"/>
    <property type="project" value="UniProtKB-KW"/>
</dbReference>
<dbReference type="CDD" id="cd17932">
    <property type="entry name" value="DEXQc_UvrD"/>
    <property type="match status" value="1"/>
</dbReference>
<proteinExistence type="inferred from homology"/>
<evidence type="ECO:0000256" key="5">
    <source>
        <dbReference type="ARBA" id="ARBA00022840"/>
    </source>
</evidence>
<keyword evidence="5 14" id="KW-0067">ATP-binding</keyword>
<dbReference type="InterPro" id="IPR014016">
    <property type="entry name" value="UvrD-like_ATP-bd"/>
</dbReference>
<keyword evidence="3 14" id="KW-0378">Hydrolase</keyword>
<dbReference type="EMBL" id="DRQG01000003">
    <property type="protein sequence ID" value="HGY54099.1"/>
    <property type="molecule type" value="Genomic_DNA"/>
</dbReference>
<dbReference type="GO" id="GO:0000725">
    <property type="term" value="P:recombinational repair"/>
    <property type="evidence" value="ECO:0007669"/>
    <property type="project" value="TreeGrafter"/>
</dbReference>
<evidence type="ECO:0000256" key="10">
    <source>
        <dbReference type="ARBA" id="ARBA00034617"/>
    </source>
</evidence>
<dbReference type="GO" id="GO:0006260">
    <property type="term" value="P:DNA replication"/>
    <property type="evidence" value="ECO:0007669"/>
    <property type="project" value="InterPro"/>
</dbReference>
<dbReference type="GO" id="GO:0005524">
    <property type="term" value="F:ATP binding"/>
    <property type="evidence" value="ECO:0007669"/>
    <property type="project" value="UniProtKB-UniRule"/>
</dbReference>
<dbReference type="Gene3D" id="1.10.486.10">
    <property type="entry name" value="PCRA, domain 4"/>
    <property type="match status" value="1"/>
</dbReference>
<dbReference type="FunFam" id="3.30.420.10:FF:000045">
    <property type="entry name" value="3'-5' exonuclease DinG"/>
    <property type="match status" value="1"/>
</dbReference>
<comment type="caution">
    <text evidence="17">The sequence shown here is derived from an EMBL/GenBank/DDBJ whole genome shotgun (WGS) entry which is preliminary data.</text>
</comment>
<comment type="function">
    <text evidence="8">DNA polymerase III is a complex, multichain enzyme responsible for most of the replicative synthesis in bacteria. The epsilon subunit contain the editing function and is a proofreading 3'-5' exonuclease.</text>
</comment>
<evidence type="ECO:0000259" key="16">
    <source>
        <dbReference type="PROSITE" id="PS51217"/>
    </source>
</evidence>
<accession>A0A7V4TZH6</accession>
<dbReference type="InterPro" id="IPR006054">
    <property type="entry name" value="DnaQ"/>
</dbReference>
<comment type="similarity">
    <text evidence="1">Belongs to the helicase family. UvrD subfamily.</text>
</comment>
<evidence type="ECO:0000256" key="8">
    <source>
        <dbReference type="ARBA" id="ARBA00025483"/>
    </source>
</evidence>
<dbReference type="Gene3D" id="1.10.10.160">
    <property type="match status" value="1"/>
</dbReference>
<keyword evidence="4 14" id="KW-0347">Helicase</keyword>
<dbReference type="InterPro" id="IPR000212">
    <property type="entry name" value="DNA_helicase_UvrD/REP"/>
</dbReference>
<evidence type="ECO:0000313" key="17">
    <source>
        <dbReference type="EMBL" id="HGY54099.1"/>
    </source>
</evidence>
<protein>
    <recommendedName>
        <fullName evidence="11">DNA 3'-5' helicase</fullName>
        <ecNumber evidence="11">5.6.2.4</ecNumber>
    </recommendedName>
    <alternativeName>
        <fullName evidence="12">DNA 3'-5' helicase II</fullName>
    </alternativeName>
</protein>
<dbReference type="PROSITE" id="PS51198">
    <property type="entry name" value="UVRD_HELICASE_ATP_BIND"/>
    <property type="match status" value="1"/>
</dbReference>
<name>A0A7V4TZH6_CALAY</name>
<keyword evidence="6" id="KW-0238">DNA-binding</keyword>
<comment type="catalytic activity">
    <reaction evidence="10">
        <text>Couples ATP hydrolysis with the unwinding of duplex DNA by translocating in the 3'-5' direction.</text>
        <dbReference type="EC" id="5.6.2.4"/>
    </reaction>
</comment>
<dbReference type="Proteomes" id="UP000885779">
    <property type="component" value="Unassembled WGS sequence"/>
</dbReference>
<dbReference type="Pfam" id="PF00929">
    <property type="entry name" value="RNase_T"/>
    <property type="match status" value="1"/>
</dbReference>
<evidence type="ECO:0000259" key="15">
    <source>
        <dbReference type="PROSITE" id="PS51198"/>
    </source>
</evidence>